<comment type="caution">
    <text evidence="9">The sequence shown here is derived from an EMBL/GenBank/DDBJ whole genome shotgun (WGS) entry which is preliminary data.</text>
</comment>
<feature type="transmembrane region" description="Helical" evidence="7">
    <location>
        <begin position="77"/>
        <end position="97"/>
    </location>
</feature>
<name>A0AAJ0C3B9_9PEZI</name>
<evidence type="ECO:0000313" key="10">
    <source>
        <dbReference type="Proteomes" id="UP001244011"/>
    </source>
</evidence>
<gene>
    <name evidence="9" type="ORF">QBC33DRAFT_354108</name>
</gene>
<dbReference type="GeneID" id="85307047"/>
<feature type="transmembrane region" description="Helical" evidence="7">
    <location>
        <begin position="356"/>
        <end position="374"/>
    </location>
</feature>
<sequence>MSGENSERPDRPVSVSSSSAETAIPEDNEKLAARLDHRDHNLEELKSPDDMEIGDDHEDDGLLPQQDEKPKPPKSTFASSLTWMVVNTLATIGIVFTNKAIFSEPSLKLAQLTFAAFHFFITWLTLFTISRPRFGFFVPRRTSIRDMIPLSVAMSLNVILPNLSLAFSTVTFYQVARILLTPTVALMNFVLYGATLPRDAVFALVPACAGVGMVSYYDSLPSGDANVKTTSGLGVIFAFSGIFASSLYTVWIASYHRKLKLTSMQLLFNQAPISAFLLLYVIPFVDTFPVWTEVPVNRWVMILMSGLFASMINISQFFIIAQTGPVSSTVVGHVKTCTIVGLGWMTSGRAIGDKSVLGVFVAIGGIIGYSMIMLREKARQARK</sequence>
<keyword evidence="7" id="KW-0333">Golgi apparatus</keyword>
<protein>
    <recommendedName>
        <fullName evidence="7">GDP-mannose transporter</fullName>
        <shortName evidence="7">GMT</shortName>
    </recommendedName>
</protein>
<keyword evidence="7" id="KW-0968">Cytoplasmic vesicle</keyword>
<feature type="transmembrane region" description="Helical" evidence="7">
    <location>
        <begin position="297"/>
        <end position="319"/>
    </location>
</feature>
<comment type="subcellular location">
    <subcellularLocation>
        <location evidence="7">Golgi apparatus membrane</location>
        <topology evidence="7">Multi-pass membrane protein</topology>
    </subcellularLocation>
    <subcellularLocation>
        <location evidence="7">Cytoplasmic vesicle membrane</location>
        <topology evidence="7">Multi-pass membrane protein</topology>
    </subcellularLocation>
    <subcellularLocation>
        <location evidence="7">Endoplasmic reticulum membrane</location>
        <topology evidence="7">Multi-pass membrane protein</topology>
    </subcellularLocation>
</comment>
<feature type="compositionally biased region" description="Basic and acidic residues" evidence="8">
    <location>
        <begin position="27"/>
        <end position="49"/>
    </location>
</feature>
<evidence type="ECO:0000256" key="4">
    <source>
        <dbReference type="ARBA" id="ARBA00022692"/>
    </source>
</evidence>
<feature type="transmembrane region" description="Helical" evidence="7">
    <location>
        <begin position="200"/>
        <end position="217"/>
    </location>
</feature>
<keyword evidence="7" id="KW-0762">Sugar transport</keyword>
<dbReference type="GO" id="GO:0000139">
    <property type="term" value="C:Golgi membrane"/>
    <property type="evidence" value="ECO:0007669"/>
    <property type="project" value="UniProtKB-SubCell"/>
</dbReference>
<dbReference type="GO" id="GO:0005789">
    <property type="term" value="C:endoplasmic reticulum membrane"/>
    <property type="evidence" value="ECO:0007669"/>
    <property type="project" value="UniProtKB-SubCell"/>
</dbReference>
<evidence type="ECO:0000256" key="5">
    <source>
        <dbReference type="ARBA" id="ARBA00022989"/>
    </source>
</evidence>
<organism evidence="9 10">
    <name type="scientific">Phialemonium atrogriseum</name>
    <dbReference type="NCBI Taxonomy" id="1093897"/>
    <lineage>
        <taxon>Eukaryota</taxon>
        <taxon>Fungi</taxon>
        <taxon>Dikarya</taxon>
        <taxon>Ascomycota</taxon>
        <taxon>Pezizomycotina</taxon>
        <taxon>Sordariomycetes</taxon>
        <taxon>Sordariomycetidae</taxon>
        <taxon>Cephalothecales</taxon>
        <taxon>Cephalothecaceae</taxon>
        <taxon>Phialemonium</taxon>
    </lineage>
</organism>
<evidence type="ECO:0000256" key="1">
    <source>
        <dbReference type="ARBA" id="ARBA00003420"/>
    </source>
</evidence>
<comment type="subunit">
    <text evidence="3 7">Homooligomer.</text>
</comment>
<feature type="compositionally biased region" description="Acidic residues" evidence="8">
    <location>
        <begin position="50"/>
        <end position="61"/>
    </location>
</feature>
<comment type="function">
    <text evidence="1 7">Involved in the import of GDP-mannose from the cytoplasm into the Golgi lumen.</text>
</comment>
<dbReference type="AlphaFoldDB" id="A0AAJ0C3B9"/>
<keyword evidence="10" id="KW-1185">Reference proteome</keyword>
<evidence type="ECO:0000256" key="6">
    <source>
        <dbReference type="ARBA" id="ARBA00023136"/>
    </source>
</evidence>
<feature type="transmembrane region" description="Helical" evidence="7">
    <location>
        <begin position="326"/>
        <end position="344"/>
    </location>
</feature>
<dbReference type="PANTHER" id="PTHR11132">
    <property type="entry name" value="SOLUTE CARRIER FAMILY 35"/>
    <property type="match status" value="1"/>
</dbReference>
<keyword evidence="5 7" id="KW-1133">Transmembrane helix</keyword>
<dbReference type="EMBL" id="MU839003">
    <property type="protein sequence ID" value="KAK1769388.1"/>
    <property type="molecule type" value="Genomic_DNA"/>
</dbReference>
<evidence type="ECO:0000256" key="2">
    <source>
        <dbReference type="ARBA" id="ARBA00010425"/>
    </source>
</evidence>
<reference evidence="9" key="1">
    <citation type="submission" date="2023-06" db="EMBL/GenBank/DDBJ databases">
        <title>Genome-scale phylogeny and comparative genomics of the fungal order Sordariales.</title>
        <authorList>
            <consortium name="Lawrence Berkeley National Laboratory"/>
            <person name="Hensen N."/>
            <person name="Bonometti L."/>
            <person name="Westerberg I."/>
            <person name="Brannstrom I.O."/>
            <person name="Guillou S."/>
            <person name="Cros-Aarteil S."/>
            <person name="Calhoun S."/>
            <person name="Haridas S."/>
            <person name="Kuo A."/>
            <person name="Mondo S."/>
            <person name="Pangilinan J."/>
            <person name="Riley R."/>
            <person name="Labutti K."/>
            <person name="Andreopoulos B."/>
            <person name="Lipzen A."/>
            <person name="Chen C."/>
            <person name="Yanf M."/>
            <person name="Daum C."/>
            <person name="Ng V."/>
            <person name="Clum A."/>
            <person name="Steindorff A."/>
            <person name="Ohm R."/>
            <person name="Martin F."/>
            <person name="Silar P."/>
            <person name="Natvig D."/>
            <person name="Lalanne C."/>
            <person name="Gautier V."/>
            <person name="Ament-Velasquez S.L."/>
            <person name="Kruys A."/>
            <person name="Hutchinson M.I."/>
            <person name="Powell A.J."/>
            <person name="Barry K."/>
            <person name="Miller A.N."/>
            <person name="Grigoriev I.V."/>
            <person name="Debuchy R."/>
            <person name="Gladieux P."/>
            <person name="Thoren M.H."/>
            <person name="Johannesson H."/>
        </authorList>
    </citation>
    <scope>NUCLEOTIDE SEQUENCE</scope>
    <source>
        <strain evidence="9">8032-3</strain>
    </source>
</reference>
<feature type="transmembrane region" description="Helical" evidence="7">
    <location>
        <begin position="266"/>
        <end position="285"/>
    </location>
</feature>
<feature type="transmembrane region" description="Helical" evidence="7">
    <location>
        <begin position="175"/>
        <end position="193"/>
    </location>
</feature>
<feature type="transmembrane region" description="Helical" evidence="7">
    <location>
        <begin position="150"/>
        <end position="169"/>
    </location>
</feature>
<dbReference type="RefSeq" id="XP_060285601.1">
    <property type="nucleotide sequence ID" value="XM_060423860.1"/>
</dbReference>
<keyword evidence="7" id="KW-0256">Endoplasmic reticulum</keyword>
<keyword evidence="6 7" id="KW-0472">Membrane</keyword>
<proteinExistence type="inferred from homology"/>
<accession>A0AAJ0C3B9</accession>
<evidence type="ECO:0000256" key="8">
    <source>
        <dbReference type="SAM" id="MobiDB-lite"/>
    </source>
</evidence>
<evidence type="ECO:0000313" key="9">
    <source>
        <dbReference type="EMBL" id="KAK1769388.1"/>
    </source>
</evidence>
<feature type="region of interest" description="Disordered" evidence="8">
    <location>
        <begin position="1"/>
        <end position="76"/>
    </location>
</feature>
<dbReference type="Proteomes" id="UP001244011">
    <property type="component" value="Unassembled WGS sequence"/>
</dbReference>
<feature type="transmembrane region" description="Helical" evidence="7">
    <location>
        <begin position="109"/>
        <end position="129"/>
    </location>
</feature>
<keyword evidence="4 7" id="KW-0812">Transmembrane</keyword>
<feature type="compositionally biased region" description="Basic and acidic residues" evidence="8">
    <location>
        <begin position="1"/>
        <end position="11"/>
    </location>
</feature>
<dbReference type="GO" id="GO:0030659">
    <property type="term" value="C:cytoplasmic vesicle membrane"/>
    <property type="evidence" value="ECO:0007669"/>
    <property type="project" value="UniProtKB-SubCell"/>
</dbReference>
<feature type="transmembrane region" description="Helical" evidence="7">
    <location>
        <begin position="232"/>
        <end position="254"/>
    </location>
</feature>
<evidence type="ECO:0000256" key="3">
    <source>
        <dbReference type="ARBA" id="ARBA00011182"/>
    </source>
</evidence>
<evidence type="ECO:0000256" key="7">
    <source>
        <dbReference type="RuleBase" id="RU367097"/>
    </source>
</evidence>
<keyword evidence="7" id="KW-0813">Transport</keyword>
<dbReference type="InterPro" id="IPR050186">
    <property type="entry name" value="TPT_transporter"/>
</dbReference>
<comment type="similarity">
    <text evidence="2 7">Belongs to the TPT transporter family. SLC35D subfamily.</text>
</comment>